<dbReference type="Proteomes" id="UP000000599">
    <property type="component" value="Chromosome B"/>
</dbReference>
<organism evidence="4 5">
    <name type="scientific">Debaryomyces hansenii (strain ATCC 36239 / CBS 767 / BCRC 21394 / JCM 1990 / NBRC 0083 / IGC 2968)</name>
    <name type="common">Yeast</name>
    <name type="synonym">Torulaspora hansenii</name>
    <dbReference type="NCBI Taxonomy" id="284592"/>
    <lineage>
        <taxon>Eukaryota</taxon>
        <taxon>Fungi</taxon>
        <taxon>Dikarya</taxon>
        <taxon>Ascomycota</taxon>
        <taxon>Saccharomycotina</taxon>
        <taxon>Pichiomycetes</taxon>
        <taxon>Debaryomycetaceae</taxon>
        <taxon>Debaryomyces</taxon>
    </lineage>
</organism>
<feature type="domain" description="LysM" evidence="3">
    <location>
        <begin position="76"/>
        <end position="126"/>
    </location>
</feature>
<dbReference type="VEuPathDB" id="FungiDB:DEHA2B13464g"/>
<dbReference type="Pfam" id="PF01476">
    <property type="entry name" value="LysM"/>
    <property type="match status" value="1"/>
</dbReference>
<keyword evidence="2" id="KW-0732">Signal</keyword>
<dbReference type="PROSITE" id="PS51782">
    <property type="entry name" value="LYSM"/>
    <property type="match status" value="1"/>
</dbReference>
<gene>
    <name evidence="4" type="ordered locus">DEHA2B13464g</name>
</gene>
<dbReference type="SUPFAM" id="SSF54106">
    <property type="entry name" value="LysM domain"/>
    <property type="match status" value="1"/>
</dbReference>
<sequence>MKSSILTILSTVLTSVNSKVEDHKIENSELSVNVNDGSGDEYSGVVIHGNEKRDDDDGQEDDGDNDGRTEIEDYCKFYIAQDNDETCASIAAKYSGLTESDIVSFNSKNGHFYGCDWIWEGDEICISKPYGDNDNDHQRTSSERSSSSKTSAQSSKLTSTRNSQATDNDGNETDTDDDHGRTTKSSSKRSSSQAPAQSSSTSNSQSTDSGSGATVDYQRSWFGIAGAIALGGFLI</sequence>
<dbReference type="InParanoid" id="Q6BW88"/>
<dbReference type="GeneID" id="2913490"/>
<dbReference type="EMBL" id="CR382134">
    <property type="protein sequence ID" value="CAG85540.2"/>
    <property type="molecule type" value="Genomic_DNA"/>
</dbReference>
<evidence type="ECO:0000313" key="4">
    <source>
        <dbReference type="EMBL" id="CAG85540.2"/>
    </source>
</evidence>
<evidence type="ECO:0000259" key="3">
    <source>
        <dbReference type="PROSITE" id="PS51782"/>
    </source>
</evidence>
<dbReference type="HOGENOM" id="CLU_1180183_0_0_1"/>
<feature type="region of interest" description="Disordered" evidence="1">
    <location>
        <begin position="130"/>
        <end position="213"/>
    </location>
</feature>
<proteinExistence type="predicted"/>
<dbReference type="AlphaFoldDB" id="Q6BW88"/>
<dbReference type="KEGG" id="dha:DEHA2B13464g"/>
<dbReference type="Gene3D" id="3.10.350.10">
    <property type="entry name" value="LysM domain"/>
    <property type="match status" value="1"/>
</dbReference>
<feature type="chain" id="PRO_5004271252" evidence="2">
    <location>
        <begin position="19"/>
        <end position="235"/>
    </location>
</feature>
<feature type="compositionally biased region" description="Low complexity" evidence="1">
    <location>
        <begin position="143"/>
        <end position="160"/>
    </location>
</feature>
<accession>Q6BW88</accession>
<dbReference type="InterPro" id="IPR036779">
    <property type="entry name" value="LysM_dom_sf"/>
</dbReference>
<dbReference type="CDD" id="cd00118">
    <property type="entry name" value="LysM"/>
    <property type="match status" value="1"/>
</dbReference>
<feature type="signal peptide" evidence="2">
    <location>
        <begin position="1"/>
        <end position="18"/>
    </location>
</feature>
<evidence type="ECO:0000256" key="2">
    <source>
        <dbReference type="SAM" id="SignalP"/>
    </source>
</evidence>
<dbReference type="RefSeq" id="XP_457531.2">
    <property type="nucleotide sequence ID" value="XM_457531.1"/>
</dbReference>
<feature type="compositionally biased region" description="Low complexity" evidence="1">
    <location>
        <begin position="183"/>
        <end position="213"/>
    </location>
</feature>
<protein>
    <submittedName>
        <fullName evidence="4">DEHA2B13464p</fullName>
    </submittedName>
</protein>
<keyword evidence="5" id="KW-1185">Reference proteome</keyword>
<evidence type="ECO:0000256" key="1">
    <source>
        <dbReference type="SAM" id="MobiDB-lite"/>
    </source>
</evidence>
<feature type="region of interest" description="Disordered" evidence="1">
    <location>
        <begin position="31"/>
        <end position="68"/>
    </location>
</feature>
<evidence type="ECO:0000313" key="5">
    <source>
        <dbReference type="Proteomes" id="UP000000599"/>
    </source>
</evidence>
<name>Q6BW88_DEBHA</name>
<dbReference type="InterPro" id="IPR018392">
    <property type="entry name" value="LysM"/>
</dbReference>
<reference evidence="4 5" key="1">
    <citation type="journal article" date="2004" name="Nature">
        <title>Genome evolution in yeasts.</title>
        <authorList>
            <consortium name="Genolevures"/>
            <person name="Dujon B."/>
            <person name="Sherman D."/>
            <person name="Fischer G."/>
            <person name="Durrens P."/>
            <person name="Casaregola S."/>
            <person name="Lafontaine I."/>
            <person name="de Montigny J."/>
            <person name="Marck C."/>
            <person name="Neuveglise C."/>
            <person name="Talla E."/>
            <person name="Goffard N."/>
            <person name="Frangeul L."/>
            <person name="Aigle M."/>
            <person name="Anthouard V."/>
            <person name="Babour A."/>
            <person name="Barbe V."/>
            <person name="Barnay S."/>
            <person name="Blanchin S."/>
            <person name="Beckerich J.M."/>
            <person name="Beyne E."/>
            <person name="Bleykasten C."/>
            <person name="Boisrame A."/>
            <person name="Boyer J."/>
            <person name="Cattolico L."/>
            <person name="Confanioleri F."/>
            <person name="de Daruvar A."/>
            <person name="Despons L."/>
            <person name="Fabre E."/>
            <person name="Fairhead C."/>
            <person name="Ferry-Dumazet H."/>
            <person name="Groppi A."/>
            <person name="Hantraye F."/>
            <person name="Hennequin C."/>
            <person name="Jauniaux N."/>
            <person name="Joyet P."/>
            <person name="Kachouri R."/>
            <person name="Kerrest A."/>
            <person name="Koszul R."/>
            <person name="Lemaire M."/>
            <person name="Lesur I."/>
            <person name="Ma L."/>
            <person name="Muller H."/>
            <person name="Nicaud J.M."/>
            <person name="Nikolski M."/>
            <person name="Oztas S."/>
            <person name="Ozier-Kalogeropoulos O."/>
            <person name="Pellenz S."/>
            <person name="Potier S."/>
            <person name="Richard G.F."/>
            <person name="Straub M.L."/>
            <person name="Suleau A."/>
            <person name="Swennene D."/>
            <person name="Tekaia F."/>
            <person name="Wesolowski-Louvel M."/>
            <person name="Westhof E."/>
            <person name="Wirth B."/>
            <person name="Zeniou-Meyer M."/>
            <person name="Zivanovic I."/>
            <person name="Bolotin-Fukuhara M."/>
            <person name="Thierry A."/>
            <person name="Bouchier C."/>
            <person name="Caudron B."/>
            <person name="Scarpelli C."/>
            <person name="Gaillardin C."/>
            <person name="Weissenbach J."/>
            <person name="Wincker P."/>
            <person name="Souciet J.L."/>
        </authorList>
    </citation>
    <scope>NUCLEOTIDE SEQUENCE [LARGE SCALE GENOMIC DNA]</scope>
    <source>
        <strain evidence="5">ATCC 36239 / CBS 767 / BCRC 21394 / JCM 1990 / NBRC 0083 / IGC 2968</strain>
    </source>
</reference>